<sequence>MKLWNRIRRKAIGIRRCYYKLSLTWLVSLTFVTVVTLCGGIVLYMSVHTNLKNTRSLIEKASIMSTESINNALAAYMTPAFTSVYAIKTYAEEQPTAQSAIFRARQTFRGVLFGVKSVEGLVLSLPNETVWGLKHAKNRQDLVSFHPEQSLFEFSRMQAIDAETDEDPFWGDFYASGEDPFATATSAIRFNGETIGYVSAIITMKGVGSVLASRDEDGVGNEIDAEDVTRFILTDKNRVLAYSSPTNELQQHNLLASISEFGDPVLAKLETSKKQPFSQRARQRGVELHLIYDGEDMYVLVMQKLISPDGEVYYVGEYQLANSRYDEFTRLINSVFAGVAVVFLSALVAIFFARRLASPLKGIAARAQKFGALEFEHLDPLPRSHIREVDQITSAMNASTSGLQAMSRYIPKSLYAKLMALGIDRAAKAKEAELTILFTDIEGFTSISEHRSAGEVASLLNNHFKLLVSAVEAHQGTVDKFVGDGMLAFWGAPDEMEDHAQRAIAAAEDMARAIQQANEAAPENEIHVRIAIHTGPVIVGNVGAVERWNYTIVGDAVNVCSRLQSLGGTISTVKGACVVLSGETVEKAGHPDNVTYRGSHEVRGRKGKVEVWQLNSTICDEQ</sequence>
<dbReference type="PANTHER" id="PTHR43081:SF1">
    <property type="entry name" value="ADENYLATE CYCLASE, TERMINAL-DIFFERENTIATION SPECIFIC"/>
    <property type="match status" value="1"/>
</dbReference>
<evidence type="ECO:0000259" key="2">
    <source>
        <dbReference type="PROSITE" id="PS50125"/>
    </source>
</evidence>
<gene>
    <name evidence="4" type="ORF">SAMN05444141_101771</name>
</gene>
<dbReference type="SMART" id="SM00044">
    <property type="entry name" value="CYCc"/>
    <property type="match status" value="1"/>
</dbReference>
<dbReference type="GO" id="GO:0009190">
    <property type="term" value="P:cyclic nucleotide biosynthetic process"/>
    <property type="evidence" value="ECO:0007669"/>
    <property type="project" value="InterPro"/>
</dbReference>
<dbReference type="Pfam" id="PF00211">
    <property type="entry name" value="Guanylate_cyc"/>
    <property type="match status" value="1"/>
</dbReference>
<dbReference type="Proteomes" id="UP000183371">
    <property type="component" value="Unassembled WGS sequence"/>
</dbReference>
<dbReference type="InterPro" id="IPR003660">
    <property type="entry name" value="HAMP_dom"/>
</dbReference>
<dbReference type="InterPro" id="IPR050697">
    <property type="entry name" value="Adenylyl/Guanylyl_Cyclase_3/4"/>
</dbReference>
<proteinExistence type="predicted"/>
<dbReference type="GO" id="GO:0004016">
    <property type="term" value="F:adenylate cyclase activity"/>
    <property type="evidence" value="ECO:0007669"/>
    <property type="project" value="UniProtKB-ARBA"/>
</dbReference>
<name>A0A1I6YBZ0_9HYPH</name>
<feature type="transmembrane region" description="Helical" evidence="1">
    <location>
        <begin position="21"/>
        <end position="45"/>
    </location>
</feature>
<keyword evidence="1" id="KW-0812">Transmembrane</keyword>
<dbReference type="SUPFAM" id="SSF55073">
    <property type="entry name" value="Nucleotide cyclase"/>
    <property type="match status" value="1"/>
</dbReference>
<dbReference type="Gene3D" id="3.30.70.1230">
    <property type="entry name" value="Nucleotide cyclase"/>
    <property type="match status" value="1"/>
</dbReference>
<keyword evidence="5" id="KW-1185">Reference proteome</keyword>
<feature type="domain" description="Guanylate cyclase" evidence="2">
    <location>
        <begin position="435"/>
        <end position="564"/>
    </location>
</feature>
<dbReference type="GO" id="GO:0035556">
    <property type="term" value="P:intracellular signal transduction"/>
    <property type="evidence" value="ECO:0007669"/>
    <property type="project" value="InterPro"/>
</dbReference>
<dbReference type="CDD" id="cd07302">
    <property type="entry name" value="CHD"/>
    <property type="match status" value="1"/>
</dbReference>
<dbReference type="EMBL" id="FPBD01000001">
    <property type="protein sequence ID" value="SFT48003.1"/>
    <property type="molecule type" value="Genomic_DNA"/>
</dbReference>
<organism evidence="4 5">
    <name type="scientific">Pseudovibrio denitrificans</name>
    <dbReference type="NCBI Taxonomy" id="258256"/>
    <lineage>
        <taxon>Bacteria</taxon>
        <taxon>Pseudomonadati</taxon>
        <taxon>Pseudomonadota</taxon>
        <taxon>Alphaproteobacteria</taxon>
        <taxon>Hyphomicrobiales</taxon>
        <taxon>Stappiaceae</taxon>
        <taxon>Pseudovibrio</taxon>
    </lineage>
</organism>
<keyword evidence="1" id="KW-0472">Membrane</keyword>
<dbReference type="GO" id="GO:0016020">
    <property type="term" value="C:membrane"/>
    <property type="evidence" value="ECO:0007669"/>
    <property type="project" value="InterPro"/>
</dbReference>
<dbReference type="Gene3D" id="6.10.340.10">
    <property type="match status" value="1"/>
</dbReference>
<reference evidence="5" key="1">
    <citation type="submission" date="2016-10" db="EMBL/GenBank/DDBJ databases">
        <authorList>
            <person name="Varghese N."/>
            <person name="Submissions S."/>
        </authorList>
    </citation>
    <scope>NUCLEOTIDE SEQUENCE [LARGE SCALE GENOMIC DNA]</scope>
    <source>
        <strain evidence="5">DSM 17465</strain>
    </source>
</reference>
<evidence type="ECO:0000313" key="5">
    <source>
        <dbReference type="Proteomes" id="UP000183371"/>
    </source>
</evidence>
<evidence type="ECO:0000256" key="1">
    <source>
        <dbReference type="SAM" id="Phobius"/>
    </source>
</evidence>
<dbReference type="InterPro" id="IPR001054">
    <property type="entry name" value="A/G_cyclase"/>
</dbReference>
<dbReference type="PROSITE" id="PS50885">
    <property type="entry name" value="HAMP"/>
    <property type="match status" value="1"/>
</dbReference>
<feature type="transmembrane region" description="Helical" evidence="1">
    <location>
        <begin position="331"/>
        <end position="353"/>
    </location>
</feature>
<feature type="domain" description="HAMP" evidence="3">
    <location>
        <begin position="354"/>
        <end position="408"/>
    </location>
</feature>
<dbReference type="PANTHER" id="PTHR43081">
    <property type="entry name" value="ADENYLATE CYCLASE, TERMINAL-DIFFERENTIATION SPECIFIC-RELATED"/>
    <property type="match status" value="1"/>
</dbReference>
<dbReference type="PROSITE" id="PS50125">
    <property type="entry name" value="GUANYLATE_CYCLASE_2"/>
    <property type="match status" value="1"/>
</dbReference>
<protein>
    <submittedName>
        <fullName evidence="4">Adenylate cyclase</fullName>
    </submittedName>
</protein>
<dbReference type="RefSeq" id="WP_208608711.1">
    <property type="nucleotide sequence ID" value="NZ_FPBD01000001.1"/>
</dbReference>
<keyword evidence="1" id="KW-1133">Transmembrane helix</keyword>
<evidence type="ECO:0000259" key="3">
    <source>
        <dbReference type="PROSITE" id="PS50885"/>
    </source>
</evidence>
<accession>A0A1I6YBZ0</accession>
<dbReference type="AlphaFoldDB" id="A0A1I6YBZ0"/>
<dbReference type="InterPro" id="IPR029787">
    <property type="entry name" value="Nucleotide_cyclase"/>
</dbReference>
<evidence type="ECO:0000313" key="4">
    <source>
        <dbReference type="EMBL" id="SFT48003.1"/>
    </source>
</evidence>